<gene>
    <name evidence="2" type="ORF">ENT66_08150</name>
</gene>
<proteinExistence type="predicted"/>
<organism evidence="2">
    <name type="scientific">Thermodesulfobacterium geofontis</name>
    <dbReference type="NCBI Taxonomy" id="1295609"/>
    <lineage>
        <taxon>Bacteria</taxon>
        <taxon>Pseudomonadati</taxon>
        <taxon>Thermodesulfobacteriota</taxon>
        <taxon>Thermodesulfobacteria</taxon>
        <taxon>Thermodesulfobacteriales</taxon>
        <taxon>Thermodesulfobacteriaceae</taxon>
        <taxon>Thermodesulfobacterium</taxon>
    </lineage>
</organism>
<dbReference type="AlphaFoldDB" id="A0A7C4JS77"/>
<evidence type="ECO:0000313" key="2">
    <source>
        <dbReference type="EMBL" id="HGQ86235.1"/>
    </source>
</evidence>
<protein>
    <recommendedName>
        <fullName evidence="1">Magnetosome protein MamS/MamX domain-containing protein</fullName>
    </recommendedName>
</protein>
<dbReference type="Pfam" id="PF26390">
    <property type="entry name" value="MamS_MamX"/>
    <property type="match status" value="1"/>
</dbReference>
<name>A0A7C4JS77_9BACT</name>
<dbReference type="InterPro" id="IPR058837">
    <property type="entry name" value="MamS_MamX_dom"/>
</dbReference>
<comment type="caution">
    <text evidence="2">The sequence shown here is derived from an EMBL/GenBank/DDBJ whole genome shotgun (WGS) entry which is preliminary data.</text>
</comment>
<sequence length="141" mass="17229">MKYLILLISFLLFFFFPFSVKADKFFHYQFFERYDPNTEIFIKGKIKRVWVLPKHELVILDVEREKKIYNVVVGPLWFVNEENIRIEPGEEVFIKGSKFFSEEGEIFILTKSLYLVNKNQVYHFRDKDFKPLWKKKKLKSF</sequence>
<dbReference type="EMBL" id="DSZN01000121">
    <property type="protein sequence ID" value="HGQ86235.1"/>
    <property type="molecule type" value="Genomic_DNA"/>
</dbReference>
<reference evidence="2" key="1">
    <citation type="journal article" date="2020" name="mSystems">
        <title>Genome- and Community-Level Interaction Insights into Carbon Utilization and Element Cycling Functions of Hydrothermarchaeota in Hydrothermal Sediment.</title>
        <authorList>
            <person name="Zhou Z."/>
            <person name="Liu Y."/>
            <person name="Xu W."/>
            <person name="Pan J."/>
            <person name="Luo Z.H."/>
            <person name="Li M."/>
        </authorList>
    </citation>
    <scope>NUCLEOTIDE SEQUENCE [LARGE SCALE GENOMIC DNA]</scope>
    <source>
        <strain evidence="2">SpSt-6</strain>
    </source>
</reference>
<feature type="domain" description="Magnetosome protein MamS/MamX" evidence="1">
    <location>
        <begin position="42"/>
        <end position="112"/>
    </location>
</feature>
<accession>A0A7C4JS77</accession>
<evidence type="ECO:0000259" key="1">
    <source>
        <dbReference type="Pfam" id="PF26390"/>
    </source>
</evidence>